<dbReference type="RefSeq" id="XP_040776570.1">
    <property type="nucleotide sequence ID" value="XM_040920436.1"/>
</dbReference>
<name>A0A9P4Y251_CRYP1</name>
<comment type="caution">
    <text evidence="2">The sequence shown here is derived from an EMBL/GenBank/DDBJ whole genome shotgun (WGS) entry which is preliminary data.</text>
</comment>
<proteinExistence type="predicted"/>
<dbReference type="AlphaFoldDB" id="A0A9P4Y251"/>
<feature type="compositionally biased region" description="Acidic residues" evidence="1">
    <location>
        <begin position="68"/>
        <end position="79"/>
    </location>
</feature>
<organism evidence="2 3">
    <name type="scientific">Cryphonectria parasitica (strain ATCC 38755 / EP155)</name>
    <dbReference type="NCBI Taxonomy" id="660469"/>
    <lineage>
        <taxon>Eukaryota</taxon>
        <taxon>Fungi</taxon>
        <taxon>Dikarya</taxon>
        <taxon>Ascomycota</taxon>
        <taxon>Pezizomycotina</taxon>
        <taxon>Sordariomycetes</taxon>
        <taxon>Sordariomycetidae</taxon>
        <taxon>Diaporthales</taxon>
        <taxon>Cryphonectriaceae</taxon>
        <taxon>Cryphonectria-Endothia species complex</taxon>
        <taxon>Cryphonectria</taxon>
    </lineage>
</organism>
<dbReference type="GeneID" id="63837565"/>
<evidence type="ECO:0000256" key="1">
    <source>
        <dbReference type="SAM" id="MobiDB-lite"/>
    </source>
</evidence>
<sequence>MLRSWRASSSPAGHRVPLCARLHTACLQLALYEEESIYWWDSDGSTTVTAKNAVDTELDGFCPQRGEGEEEEEAADEEGIPSPLEYPDVRQQLFSYFSRKLLEDDSRANMG</sequence>
<evidence type="ECO:0000313" key="3">
    <source>
        <dbReference type="Proteomes" id="UP000803844"/>
    </source>
</evidence>
<keyword evidence="3" id="KW-1185">Reference proteome</keyword>
<feature type="region of interest" description="Disordered" evidence="1">
    <location>
        <begin position="62"/>
        <end position="84"/>
    </location>
</feature>
<dbReference type="Proteomes" id="UP000803844">
    <property type="component" value="Unassembled WGS sequence"/>
</dbReference>
<dbReference type="EMBL" id="MU032347">
    <property type="protein sequence ID" value="KAF3765609.1"/>
    <property type="molecule type" value="Genomic_DNA"/>
</dbReference>
<accession>A0A9P4Y251</accession>
<evidence type="ECO:0000313" key="2">
    <source>
        <dbReference type="EMBL" id="KAF3765609.1"/>
    </source>
</evidence>
<protein>
    <submittedName>
        <fullName evidence="2">Uncharacterized protein</fullName>
    </submittedName>
</protein>
<reference evidence="2" key="1">
    <citation type="journal article" date="2020" name="Phytopathology">
        <title>Genome sequence of the chestnut blight fungus Cryphonectria parasitica EP155: A fundamental resource for an archetypical invasive plant pathogen.</title>
        <authorList>
            <person name="Crouch J.A."/>
            <person name="Dawe A."/>
            <person name="Aerts A."/>
            <person name="Barry K."/>
            <person name="Churchill A.C.L."/>
            <person name="Grimwood J."/>
            <person name="Hillman B."/>
            <person name="Milgroom M.G."/>
            <person name="Pangilinan J."/>
            <person name="Smith M."/>
            <person name="Salamov A."/>
            <person name="Schmutz J."/>
            <person name="Yadav J."/>
            <person name="Grigoriev I.V."/>
            <person name="Nuss D."/>
        </authorList>
    </citation>
    <scope>NUCLEOTIDE SEQUENCE</scope>
    <source>
        <strain evidence="2">EP155</strain>
    </source>
</reference>
<gene>
    <name evidence="2" type="ORF">M406DRAFT_329497</name>
</gene>